<comment type="caution">
    <text evidence="3">The sequence shown here is derived from an EMBL/GenBank/DDBJ whole genome shotgun (WGS) entry which is preliminary data.</text>
</comment>
<dbReference type="InterPro" id="IPR009061">
    <property type="entry name" value="DNA-bd_dom_put_sf"/>
</dbReference>
<dbReference type="InterPro" id="IPR041657">
    <property type="entry name" value="HTH_17"/>
</dbReference>
<feature type="compositionally biased region" description="Polar residues" evidence="1">
    <location>
        <begin position="1"/>
        <end position="16"/>
    </location>
</feature>
<feature type="domain" description="Helix-turn-helix" evidence="2">
    <location>
        <begin position="26"/>
        <end position="74"/>
    </location>
</feature>
<dbReference type="RefSeq" id="WP_306992180.1">
    <property type="nucleotide sequence ID" value="NZ_JAUSUT010000001.1"/>
</dbReference>
<evidence type="ECO:0000313" key="4">
    <source>
        <dbReference type="Proteomes" id="UP001229651"/>
    </source>
</evidence>
<evidence type="ECO:0000259" key="2">
    <source>
        <dbReference type="Pfam" id="PF12728"/>
    </source>
</evidence>
<organism evidence="3 4">
    <name type="scientific">Amycolatopsis thermophila</name>
    <dbReference type="NCBI Taxonomy" id="206084"/>
    <lineage>
        <taxon>Bacteria</taxon>
        <taxon>Bacillati</taxon>
        <taxon>Actinomycetota</taxon>
        <taxon>Actinomycetes</taxon>
        <taxon>Pseudonocardiales</taxon>
        <taxon>Pseudonocardiaceae</taxon>
        <taxon>Amycolatopsis</taxon>
    </lineage>
</organism>
<dbReference type="Pfam" id="PF12728">
    <property type="entry name" value="HTH_17"/>
    <property type="match status" value="1"/>
</dbReference>
<sequence length="106" mass="11864">MENTNTERSQNAVPETTHNRDSRPAFYTVREAARLLRVGPSTLYRIIRDGDFPAVRLRSRYIIPAVALDRLIAEVDATGGVVDPSRIAAERRTAREVARLTGGESW</sequence>
<protein>
    <submittedName>
        <fullName evidence="3">Excisionase family DNA binding protein</fullName>
    </submittedName>
</protein>
<dbReference type="SUPFAM" id="SSF46955">
    <property type="entry name" value="Putative DNA-binding domain"/>
    <property type="match status" value="1"/>
</dbReference>
<evidence type="ECO:0000313" key="3">
    <source>
        <dbReference type="EMBL" id="MDQ0379058.1"/>
    </source>
</evidence>
<dbReference type="InterPro" id="IPR010093">
    <property type="entry name" value="SinI_DNA-bd"/>
</dbReference>
<keyword evidence="4" id="KW-1185">Reference proteome</keyword>
<name>A0ABU0EVC7_9PSEU</name>
<dbReference type="EMBL" id="JAUSUT010000001">
    <property type="protein sequence ID" value="MDQ0379058.1"/>
    <property type="molecule type" value="Genomic_DNA"/>
</dbReference>
<evidence type="ECO:0000256" key="1">
    <source>
        <dbReference type="SAM" id="MobiDB-lite"/>
    </source>
</evidence>
<accession>A0ABU0EVC7</accession>
<dbReference type="NCBIfam" id="TIGR01764">
    <property type="entry name" value="excise"/>
    <property type="match status" value="1"/>
</dbReference>
<proteinExistence type="predicted"/>
<gene>
    <name evidence="3" type="ORF">FB470_003052</name>
</gene>
<reference evidence="3 4" key="1">
    <citation type="submission" date="2023-07" db="EMBL/GenBank/DDBJ databases">
        <title>Sequencing the genomes of 1000 actinobacteria strains.</title>
        <authorList>
            <person name="Klenk H.-P."/>
        </authorList>
    </citation>
    <scope>NUCLEOTIDE SEQUENCE [LARGE SCALE GENOMIC DNA]</scope>
    <source>
        <strain evidence="3 4">DSM 45805</strain>
    </source>
</reference>
<feature type="region of interest" description="Disordered" evidence="1">
    <location>
        <begin position="1"/>
        <end position="23"/>
    </location>
</feature>
<dbReference type="Proteomes" id="UP001229651">
    <property type="component" value="Unassembled WGS sequence"/>
</dbReference>